<proteinExistence type="predicted"/>
<feature type="compositionally biased region" description="Low complexity" evidence="1">
    <location>
        <begin position="77"/>
        <end position="114"/>
    </location>
</feature>
<dbReference type="OrthoDB" id="9813321at2"/>
<dbReference type="EMBL" id="RCIW01000009">
    <property type="protein sequence ID" value="RLP09933.1"/>
    <property type="molecule type" value="Genomic_DNA"/>
</dbReference>
<reference evidence="4" key="1">
    <citation type="submission" date="2018-08" db="EMBL/GenBank/DDBJ databases">
        <authorList>
            <person name="Ferrada E.E."/>
            <person name="Latorre B.A."/>
        </authorList>
    </citation>
    <scope>NUCLEOTIDE SEQUENCE [LARGE SCALE GENOMIC DNA]</scope>
    <source>
        <strain evidence="4">Propionibacterium_australiense1</strain>
    </source>
</reference>
<dbReference type="Pfam" id="PF09723">
    <property type="entry name" value="Zn_ribbon_8"/>
    <property type="match status" value="1"/>
</dbReference>
<dbReference type="AlphaFoldDB" id="A0A383S7E4"/>
<protein>
    <submittedName>
        <fullName evidence="4">Zinc ribbon domain</fullName>
    </submittedName>
</protein>
<dbReference type="PANTHER" id="PTHR34404">
    <property type="entry name" value="REGULATORY PROTEIN, FMDB FAMILY"/>
    <property type="match status" value="1"/>
</dbReference>
<dbReference type="Proteomes" id="UP000263928">
    <property type="component" value="Unassembled WGS sequence"/>
</dbReference>
<evidence type="ECO:0000256" key="1">
    <source>
        <dbReference type="SAM" id="MobiDB-lite"/>
    </source>
</evidence>
<sequence>MPTYQYHCNDCNNDLEVVQKFTDDALTVCPNCEGHLRKVFSAVGVVFKGSGFYATDNRSKGATSAALPASDQHDSDSGSTPADSSSSADSSSAKDTGGGSAVAAGSSAPSDSAA</sequence>
<dbReference type="PANTHER" id="PTHR34404:SF2">
    <property type="entry name" value="CONSERVED SERINE RICH PROTEIN"/>
    <property type="match status" value="1"/>
</dbReference>
<reference evidence="5" key="2">
    <citation type="submission" date="2018-08" db="EMBL/GenBank/DDBJ databases">
        <authorList>
            <person name="Hornung B."/>
        </authorList>
    </citation>
    <scope>NUCLEOTIDE SEQUENCE [LARGE SCALE GENOMIC DNA]</scope>
</reference>
<evidence type="ECO:0000313" key="4">
    <source>
        <dbReference type="EMBL" id="SYZ33847.1"/>
    </source>
</evidence>
<dbReference type="NCBIfam" id="TIGR02605">
    <property type="entry name" value="CxxC_CxxC_SSSS"/>
    <property type="match status" value="1"/>
</dbReference>
<keyword evidence="5" id="KW-1185">Reference proteome</keyword>
<evidence type="ECO:0000259" key="2">
    <source>
        <dbReference type="SMART" id="SM00834"/>
    </source>
</evidence>
<accession>A0A383S7E4</accession>
<evidence type="ECO:0000313" key="5">
    <source>
        <dbReference type="Proteomes" id="UP000263928"/>
    </source>
</evidence>
<gene>
    <name evidence="3" type="ORF">D7U36_07120</name>
    <name evidence="4" type="ORF">PROPAUS_1801</name>
</gene>
<dbReference type="EMBL" id="UNQJ01000013">
    <property type="protein sequence ID" value="SYZ33847.1"/>
    <property type="molecule type" value="Genomic_DNA"/>
</dbReference>
<organism evidence="4 5">
    <name type="scientific">Propionibacterium australiense</name>
    <dbReference type="NCBI Taxonomy" id="119981"/>
    <lineage>
        <taxon>Bacteria</taxon>
        <taxon>Bacillati</taxon>
        <taxon>Actinomycetota</taxon>
        <taxon>Actinomycetes</taxon>
        <taxon>Propionibacteriales</taxon>
        <taxon>Propionibacteriaceae</taxon>
        <taxon>Propionibacterium</taxon>
    </lineage>
</organism>
<dbReference type="InterPro" id="IPR013429">
    <property type="entry name" value="Regulatory_FmdB_Zinc_ribbon"/>
</dbReference>
<name>A0A383S7E4_9ACTN</name>
<reference evidence="3 6" key="3">
    <citation type="submission" date="2018-10" db="EMBL/GenBank/DDBJ databases">
        <title>Propionibacterium australiense Genome Sequencing and Assembly.</title>
        <authorList>
            <person name="Bernier A.-M."/>
            <person name="Bernard K."/>
        </authorList>
    </citation>
    <scope>NUCLEOTIDE SEQUENCE [LARGE SCALE GENOMIC DNA]</scope>
    <source>
        <strain evidence="3 6">NML98A078</strain>
    </source>
</reference>
<dbReference type="Proteomes" id="UP000279336">
    <property type="component" value="Unassembled WGS sequence"/>
</dbReference>
<feature type="domain" description="Putative regulatory protein FmdB zinc ribbon" evidence="2">
    <location>
        <begin position="1"/>
        <end position="41"/>
    </location>
</feature>
<feature type="region of interest" description="Disordered" evidence="1">
    <location>
        <begin position="54"/>
        <end position="114"/>
    </location>
</feature>
<evidence type="ECO:0000313" key="3">
    <source>
        <dbReference type="EMBL" id="RLP09933.1"/>
    </source>
</evidence>
<dbReference type="SMART" id="SM00834">
    <property type="entry name" value="CxxC_CXXC_SSSS"/>
    <property type="match status" value="1"/>
</dbReference>
<dbReference type="RefSeq" id="WP_119162178.1">
    <property type="nucleotide sequence ID" value="NZ_LR134442.1"/>
</dbReference>
<evidence type="ECO:0000313" key="6">
    <source>
        <dbReference type="Proteomes" id="UP000279336"/>
    </source>
</evidence>